<name>A0A0R3U5Y3_MESCO</name>
<reference evidence="2 3" key="1">
    <citation type="submission" date="2018-10" db="EMBL/GenBank/DDBJ databases">
        <authorList>
            <consortium name="Pathogen Informatics"/>
        </authorList>
    </citation>
    <scope>NUCLEOTIDE SEQUENCE [LARGE SCALE GENOMIC DNA]</scope>
</reference>
<evidence type="ECO:0000313" key="2">
    <source>
        <dbReference type="EMBL" id="VDD76150.1"/>
    </source>
</evidence>
<evidence type="ECO:0000313" key="3">
    <source>
        <dbReference type="Proteomes" id="UP000267029"/>
    </source>
</evidence>
<dbReference type="OrthoDB" id="3175255at2759"/>
<accession>A0A0R3U5Y3</accession>
<keyword evidence="3" id="KW-1185">Reference proteome</keyword>
<gene>
    <name evidence="2" type="ORF">MCOS_LOCUS2153</name>
</gene>
<sequence>MSYFYMVLPTQTPTEYQGHGTYPGRVWFALRSGTSEEVAEAGCGGFLGLDRNSCLLPRPTATPSVQLRGCLNGPSLVSQGYQCDVCGSVFHRVCRVLTEEHPPCPGRQIVDASPQPPTHPDSDVHQGDYKLPTAVPVIKHTYFTVPLDKQVFG</sequence>
<proteinExistence type="predicted"/>
<dbReference type="Proteomes" id="UP000267029">
    <property type="component" value="Unassembled WGS sequence"/>
</dbReference>
<dbReference type="AlphaFoldDB" id="A0A0R3U5Y3"/>
<dbReference type="STRING" id="53468.A0A0R3U5Y3"/>
<feature type="region of interest" description="Disordered" evidence="1">
    <location>
        <begin position="105"/>
        <end position="126"/>
    </location>
</feature>
<organism evidence="2 3">
    <name type="scientific">Mesocestoides corti</name>
    <name type="common">Flatworm</name>
    <dbReference type="NCBI Taxonomy" id="53468"/>
    <lineage>
        <taxon>Eukaryota</taxon>
        <taxon>Metazoa</taxon>
        <taxon>Spiralia</taxon>
        <taxon>Lophotrochozoa</taxon>
        <taxon>Platyhelminthes</taxon>
        <taxon>Cestoda</taxon>
        <taxon>Eucestoda</taxon>
        <taxon>Cyclophyllidea</taxon>
        <taxon>Mesocestoididae</taxon>
        <taxon>Mesocestoides</taxon>
    </lineage>
</organism>
<evidence type="ECO:0008006" key="4">
    <source>
        <dbReference type="Google" id="ProtNLM"/>
    </source>
</evidence>
<evidence type="ECO:0000256" key="1">
    <source>
        <dbReference type="SAM" id="MobiDB-lite"/>
    </source>
</evidence>
<dbReference type="EMBL" id="UXSR01000326">
    <property type="protein sequence ID" value="VDD76150.1"/>
    <property type="molecule type" value="Genomic_DNA"/>
</dbReference>
<protein>
    <recommendedName>
        <fullName evidence="4">Phorbol-ester/DAG-type domain-containing protein</fullName>
    </recommendedName>
</protein>